<sequence>MTLHTTPAVSSAGIQQDFRDAMAALAATTCVVTCHENGARWGRTVTAVFSLAVEPPAILVSIRADSELADMICRTAGFSFAMLSESQHAVADAFAGKVARAERFQHGDWGSWPSGMPRLSGAVAAMDCTLGKHLETSGHILFVGHPQNITLDGKVRPLIWHDRTFNTVQPL</sequence>
<dbReference type="EMBL" id="VCPC01000002">
    <property type="protein sequence ID" value="TMV13244.1"/>
    <property type="molecule type" value="Genomic_DNA"/>
</dbReference>
<evidence type="ECO:0000259" key="2">
    <source>
        <dbReference type="SMART" id="SM00903"/>
    </source>
</evidence>
<evidence type="ECO:0000313" key="3">
    <source>
        <dbReference type="EMBL" id="TMV13244.1"/>
    </source>
</evidence>
<keyword evidence="4" id="KW-1185">Reference proteome</keyword>
<protein>
    <submittedName>
        <fullName evidence="3">Flavin reductase</fullName>
    </submittedName>
</protein>
<name>A0ABY2XA38_9RHOB</name>
<gene>
    <name evidence="3" type="ORF">FGK64_10820</name>
</gene>
<proteinExistence type="predicted"/>
<dbReference type="InterPro" id="IPR012349">
    <property type="entry name" value="Split_barrel_FMN-bd"/>
</dbReference>
<dbReference type="InterPro" id="IPR050268">
    <property type="entry name" value="NADH-dep_flavin_reductase"/>
</dbReference>
<dbReference type="SMART" id="SM00903">
    <property type="entry name" value="Flavin_Reduct"/>
    <property type="match status" value="1"/>
</dbReference>
<evidence type="ECO:0000313" key="4">
    <source>
        <dbReference type="Proteomes" id="UP001191082"/>
    </source>
</evidence>
<dbReference type="Proteomes" id="UP001191082">
    <property type="component" value="Unassembled WGS sequence"/>
</dbReference>
<dbReference type="SUPFAM" id="SSF50475">
    <property type="entry name" value="FMN-binding split barrel"/>
    <property type="match status" value="1"/>
</dbReference>
<evidence type="ECO:0000256" key="1">
    <source>
        <dbReference type="ARBA" id="ARBA00023002"/>
    </source>
</evidence>
<accession>A0ABY2XA38</accession>
<dbReference type="InterPro" id="IPR002563">
    <property type="entry name" value="Flavin_Rdtase-like_dom"/>
</dbReference>
<feature type="domain" description="Flavin reductase like" evidence="2">
    <location>
        <begin position="22"/>
        <end position="167"/>
    </location>
</feature>
<comment type="caution">
    <text evidence="3">The sequence shown here is derived from an EMBL/GenBank/DDBJ whole genome shotgun (WGS) entry which is preliminary data.</text>
</comment>
<dbReference type="RefSeq" id="WP_138863800.1">
    <property type="nucleotide sequence ID" value="NZ_VCPC01000002.1"/>
</dbReference>
<organism evidence="3 4">
    <name type="scientific">Arenibacterium halophilum</name>
    <dbReference type="NCBI Taxonomy" id="2583821"/>
    <lineage>
        <taxon>Bacteria</taxon>
        <taxon>Pseudomonadati</taxon>
        <taxon>Pseudomonadota</taxon>
        <taxon>Alphaproteobacteria</taxon>
        <taxon>Rhodobacterales</taxon>
        <taxon>Paracoccaceae</taxon>
        <taxon>Arenibacterium</taxon>
    </lineage>
</organism>
<dbReference type="PANTHER" id="PTHR30466">
    <property type="entry name" value="FLAVIN REDUCTASE"/>
    <property type="match status" value="1"/>
</dbReference>
<keyword evidence="1" id="KW-0560">Oxidoreductase</keyword>
<dbReference type="PANTHER" id="PTHR30466:SF1">
    <property type="entry name" value="FMN REDUCTASE (NADH) RUTF"/>
    <property type="match status" value="1"/>
</dbReference>
<dbReference type="Pfam" id="PF01613">
    <property type="entry name" value="Flavin_Reduct"/>
    <property type="match status" value="1"/>
</dbReference>
<dbReference type="Gene3D" id="2.30.110.10">
    <property type="entry name" value="Electron Transport, Fmn-binding Protein, Chain A"/>
    <property type="match status" value="1"/>
</dbReference>
<reference evidence="3 4" key="1">
    <citation type="submission" date="2019-05" db="EMBL/GenBank/DDBJ databases">
        <title>Marivita sp. nov. isolated from sea sediment.</title>
        <authorList>
            <person name="Kim W."/>
        </authorList>
    </citation>
    <scope>NUCLEOTIDE SEQUENCE [LARGE SCALE GENOMIC DNA]</scope>
    <source>
        <strain evidence="3 4">CAU 1492</strain>
    </source>
</reference>